<name>A0A7Y8C4V7_9PSED</name>
<accession>A0A7Y8C4V7</accession>
<reference evidence="2 3" key="1">
    <citation type="submission" date="2020-04" db="EMBL/GenBank/DDBJ databases">
        <title>Molecular characterization of pseudomonads from Agaricus bisporus reveal novel blotch 2 pathogens in Western Europe.</title>
        <authorList>
            <person name="Taparia T."/>
            <person name="Krijger M."/>
            <person name="Haynes E."/>
            <person name="Elpinstone J.G."/>
            <person name="Noble R."/>
            <person name="Van Der Wolf J."/>
        </authorList>
    </citation>
    <scope>NUCLEOTIDE SEQUENCE [LARGE SCALE GENOMIC DNA]</scope>
    <source>
        <strain evidence="2 3">H7001</strain>
    </source>
</reference>
<sequence length="219" mass="24704">MDEGINNKVISPSLPIDQTREQWFSSVPIYVVFLVLIIVYAFSGFYFHRFNEVLAGCLTPIVNGLGFVGIKIAPILVGPLDDVFYKNLSGLSFIGASTYNLASFVYMIVHRRVAALSCVDAHAKLMKRKQWGAKKTWLILHFYVYVGVSALGVFLTACLLNGVFHWWVFAVARGDVLNACLISIYFCFAGMMPTCLYSVVLQYAVFDVTYFFRKIYPKI</sequence>
<dbReference type="AlphaFoldDB" id="A0A7Y8C4V7"/>
<evidence type="ECO:0000313" key="3">
    <source>
        <dbReference type="Proteomes" id="UP000539985"/>
    </source>
</evidence>
<dbReference type="RefSeq" id="WP_177105171.1">
    <property type="nucleotide sequence ID" value="NZ_JACAQB010000024.1"/>
</dbReference>
<evidence type="ECO:0000313" key="2">
    <source>
        <dbReference type="EMBL" id="NWB99588.1"/>
    </source>
</evidence>
<gene>
    <name evidence="2" type="ORF">HX882_27260</name>
</gene>
<feature type="transmembrane region" description="Helical" evidence="1">
    <location>
        <begin position="137"/>
        <end position="164"/>
    </location>
</feature>
<protein>
    <submittedName>
        <fullName evidence="2">Uncharacterized protein</fullName>
    </submittedName>
</protein>
<feature type="transmembrane region" description="Helical" evidence="1">
    <location>
        <begin position="176"/>
        <end position="206"/>
    </location>
</feature>
<keyword evidence="1" id="KW-0812">Transmembrane</keyword>
<dbReference type="EMBL" id="JACAQB010000024">
    <property type="protein sequence ID" value="NWB99588.1"/>
    <property type="molecule type" value="Genomic_DNA"/>
</dbReference>
<feature type="transmembrane region" description="Helical" evidence="1">
    <location>
        <begin position="88"/>
        <end position="109"/>
    </location>
</feature>
<feature type="transmembrane region" description="Helical" evidence="1">
    <location>
        <begin position="54"/>
        <end position="76"/>
    </location>
</feature>
<keyword evidence="1" id="KW-1133">Transmembrane helix</keyword>
<proteinExistence type="predicted"/>
<comment type="caution">
    <text evidence="2">The sequence shown here is derived from an EMBL/GenBank/DDBJ whole genome shotgun (WGS) entry which is preliminary data.</text>
</comment>
<keyword evidence="1" id="KW-0472">Membrane</keyword>
<evidence type="ECO:0000256" key="1">
    <source>
        <dbReference type="SAM" id="Phobius"/>
    </source>
</evidence>
<organism evidence="2 3">
    <name type="scientific">Pseudomonas gingeri</name>
    <dbReference type="NCBI Taxonomy" id="117681"/>
    <lineage>
        <taxon>Bacteria</taxon>
        <taxon>Pseudomonadati</taxon>
        <taxon>Pseudomonadota</taxon>
        <taxon>Gammaproteobacteria</taxon>
        <taxon>Pseudomonadales</taxon>
        <taxon>Pseudomonadaceae</taxon>
        <taxon>Pseudomonas</taxon>
    </lineage>
</organism>
<dbReference type="Proteomes" id="UP000539985">
    <property type="component" value="Unassembled WGS sequence"/>
</dbReference>
<feature type="transmembrane region" description="Helical" evidence="1">
    <location>
        <begin position="27"/>
        <end position="47"/>
    </location>
</feature>